<keyword evidence="8" id="KW-0732">Signal</keyword>
<feature type="compositionally biased region" description="Gly residues" evidence="17">
    <location>
        <begin position="57"/>
        <end position="67"/>
    </location>
</feature>
<dbReference type="InterPro" id="IPR011782">
    <property type="entry name" value="Pept_S1C_Do"/>
</dbReference>
<dbReference type="GO" id="GO:0042597">
    <property type="term" value="C:periplasmic space"/>
    <property type="evidence" value="ECO:0007669"/>
    <property type="project" value="UniProtKB-SubCell"/>
</dbReference>
<dbReference type="InterPro" id="IPR009003">
    <property type="entry name" value="Peptidase_S1_PA"/>
</dbReference>
<protein>
    <recommendedName>
        <fullName evidence="6">Probable periplasmic serine endoprotease DegP-like</fullName>
        <ecNumber evidence="5">3.4.21.107</ecNumber>
    </recommendedName>
    <alternativeName>
        <fullName evidence="14">Protease Do</fullName>
    </alternativeName>
</protein>
<dbReference type="Pfam" id="PF13180">
    <property type="entry name" value="PDZ_2"/>
    <property type="match status" value="2"/>
</dbReference>
<feature type="active site" description="Charge relay system" evidence="15">
    <location>
        <position position="142"/>
    </location>
</feature>
<evidence type="ECO:0000256" key="8">
    <source>
        <dbReference type="ARBA" id="ARBA00022729"/>
    </source>
</evidence>
<feature type="domain" description="PDZ" evidence="18">
    <location>
        <begin position="269"/>
        <end position="328"/>
    </location>
</feature>
<evidence type="ECO:0000256" key="6">
    <source>
        <dbReference type="ARBA" id="ARBA00013958"/>
    </source>
</evidence>
<evidence type="ECO:0000256" key="11">
    <source>
        <dbReference type="ARBA" id="ARBA00022801"/>
    </source>
</evidence>
<dbReference type="InterPro" id="IPR036034">
    <property type="entry name" value="PDZ_sf"/>
</dbReference>
<dbReference type="InterPro" id="IPR001940">
    <property type="entry name" value="Peptidase_S1C"/>
</dbReference>
<feature type="active site" description="Charge relay system" evidence="15">
    <location>
        <position position="112"/>
    </location>
</feature>
<dbReference type="SUPFAM" id="SSF50494">
    <property type="entry name" value="Trypsin-like serine proteases"/>
    <property type="match status" value="1"/>
</dbReference>
<feature type="active site" description="Charge relay system" evidence="15">
    <location>
        <position position="218"/>
    </location>
</feature>
<feature type="compositionally biased region" description="Basic residues" evidence="17">
    <location>
        <begin position="42"/>
        <end position="56"/>
    </location>
</feature>
<evidence type="ECO:0000256" key="7">
    <source>
        <dbReference type="ARBA" id="ARBA00022670"/>
    </source>
</evidence>
<dbReference type="EC" id="3.4.21.107" evidence="5"/>
<reference evidence="19" key="1">
    <citation type="submission" date="2021-04" db="EMBL/GenBank/DDBJ databases">
        <authorList>
            <person name="Karlyshev A.V."/>
        </authorList>
    </citation>
    <scope>NUCLEOTIDE SEQUENCE</scope>
    <source>
        <strain evidence="19">LMG 29479</strain>
    </source>
</reference>
<dbReference type="Gene3D" id="2.30.42.10">
    <property type="match status" value="2"/>
</dbReference>
<keyword evidence="10" id="KW-0574">Periplasm</keyword>
<dbReference type="Gene3D" id="2.40.10.120">
    <property type="match status" value="1"/>
</dbReference>
<evidence type="ECO:0000256" key="9">
    <source>
        <dbReference type="ARBA" id="ARBA00022737"/>
    </source>
</evidence>
<evidence type="ECO:0000256" key="10">
    <source>
        <dbReference type="ARBA" id="ARBA00022764"/>
    </source>
</evidence>
<evidence type="ECO:0000256" key="13">
    <source>
        <dbReference type="ARBA" id="ARBA00023016"/>
    </source>
</evidence>
<comment type="function">
    <text evidence="2">Might be efficient in the degradation of transiently denatured and unfolded proteins which accumulate in the periplasm following stress conditions.</text>
</comment>
<dbReference type="NCBIfam" id="TIGR02037">
    <property type="entry name" value="degP_htrA_DO"/>
    <property type="match status" value="1"/>
</dbReference>
<comment type="similarity">
    <text evidence="4">Belongs to the peptidase S1C family.</text>
</comment>
<evidence type="ECO:0000256" key="2">
    <source>
        <dbReference type="ARBA" id="ARBA00002610"/>
    </source>
</evidence>
<name>A0A8J8B0N2_9GAMM</name>
<keyword evidence="13" id="KW-0346">Stress response</keyword>
<proteinExistence type="inferred from homology"/>
<dbReference type="PROSITE" id="PS50106">
    <property type="entry name" value="PDZ"/>
    <property type="match status" value="1"/>
</dbReference>
<sequence>MGALAHRRCGPASRPAACAAGGLLGAGDGSDRGGQRAAFSRPRPRPRVAALGRRRGPGGIGRGGRGVRGASAGRERGSGRRLRCRDRRFRGGTSLGSGFIISADGYVLTNHHVVDGADDITVRLNDRRELSAELIGSDPQSDIALLKVKASGLPVLKTGRSQALQPGQWVIAIGSPFGFDHSVTAGIVSATGRSNPYAPDQQYVPFIQSDVAINRGNSGGPLLNTSGEVVGINSQIFSNSGGWMGVSFAIPIDVAMNAVQQIKDTGTVSRGQLGVQVQDIDQATASALDLELPRGALVVQVEPGSAADKAGIEVQDVIVGFDGQEVVRWSELPPLVGAVAPGSRVEVEVIRAGRERTLTAVLDAVGGDAVASASRRAGGASQSNPLGVVVQDLSAQERAQLGIEGDEGVVVVRVEPRVAQRTDIRRGDIVTRVGRETIRSKADFEAAVGDADGDEPVMLLLQRGGRSQFVTVTPAGH</sequence>
<comment type="subcellular location">
    <subcellularLocation>
        <location evidence="3">Periplasm</location>
    </subcellularLocation>
</comment>
<evidence type="ECO:0000259" key="18">
    <source>
        <dbReference type="PROSITE" id="PS50106"/>
    </source>
</evidence>
<organism evidence="19">
    <name type="scientific">Coralloluteibacterium stylophorae</name>
    <dbReference type="NCBI Taxonomy" id="1776034"/>
    <lineage>
        <taxon>Bacteria</taxon>
        <taxon>Pseudomonadati</taxon>
        <taxon>Pseudomonadota</taxon>
        <taxon>Gammaproteobacteria</taxon>
        <taxon>Lysobacterales</taxon>
        <taxon>Lysobacteraceae</taxon>
        <taxon>Coralloluteibacterium</taxon>
    </lineage>
</organism>
<comment type="catalytic activity">
    <reaction evidence="1">
        <text>Acts on substrates that are at least partially unfolded. The cleavage site P1 residue is normally between a pair of hydrophobic residues, such as Val-|-Val.</text>
        <dbReference type="EC" id="3.4.21.107"/>
    </reaction>
</comment>
<evidence type="ECO:0000313" key="19">
    <source>
        <dbReference type="EMBL" id="MBR0563573.1"/>
    </source>
</evidence>
<keyword evidence="11" id="KW-0378">Hydrolase</keyword>
<evidence type="ECO:0000256" key="5">
    <source>
        <dbReference type="ARBA" id="ARBA00013035"/>
    </source>
</evidence>
<keyword evidence="7" id="KW-0645">Protease</keyword>
<evidence type="ECO:0000256" key="4">
    <source>
        <dbReference type="ARBA" id="ARBA00010541"/>
    </source>
</evidence>
<evidence type="ECO:0000256" key="16">
    <source>
        <dbReference type="PIRSR" id="PIRSR611782-2"/>
    </source>
</evidence>
<dbReference type="AlphaFoldDB" id="A0A8J8B0N2"/>
<dbReference type="PRINTS" id="PR00834">
    <property type="entry name" value="PROTEASES2C"/>
</dbReference>
<evidence type="ECO:0000256" key="1">
    <source>
        <dbReference type="ARBA" id="ARBA00001772"/>
    </source>
</evidence>
<feature type="binding site" evidence="16">
    <location>
        <position position="142"/>
    </location>
    <ligand>
        <name>substrate</name>
    </ligand>
</feature>
<dbReference type="CDD" id="cd10839">
    <property type="entry name" value="cpPDZ1_DegP-like"/>
    <property type="match status" value="1"/>
</dbReference>
<dbReference type="SMART" id="SM00228">
    <property type="entry name" value="PDZ"/>
    <property type="match status" value="2"/>
</dbReference>
<dbReference type="EMBL" id="JAGQFT010000149">
    <property type="protein sequence ID" value="MBR0563573.1"/>
    <property type="molecule type" value="Genomic_DNA"/>
</dbReference>
<dbReference type="PANTHER" id="PTHR22939:SF130">
    <property type="entry name" value="PERIPLASMIC SERINE ENDOPROTEASE DEGP-LIKE-RELATED"/>
    <property type="match status" value="1"/>
</dbReference>
<gene>
    <name evidence="19" type="ORF">KB893_13765</name>
</gene>
<feature type="region of interest" description="Disordered" evidence="17">
    <location>
        <begin position="28"/>
        <end position="80"/>
    </location>
</feature>
<evidence type="ECO:0000256" key="14">
    <source>
        <dbReference type="ARBA" id="ARBA00032850"/>
    </source>
</evidence>
<dbReference type="InterPro" id="IPR001478">
    <property type="entry name" value="PDZ"/>
</dbReference>
<dbReference type="GO" id="GO:0004252">
    <property type="term" value="F:serine-type endopeptidase activity"/>
    <property type="evidence" value="ECO:0007669"/>
    <property type="project" value="InterPro"/>
</dbReference>
<dbReference type="PANTHER" id="PTHR22939">
    <property type="entry name" value="SERINE PROTEASE FAMILY S1C HTRA-RELATED"/>
    <property type="match status" value="1"/>
</dbReference>
<accession>A0A8J8B0N2</accession>
<dbReference type="GO" id="GO:0006508">
    <property type="term" value="P:proteolysis"/>
    <property type="evidence" value="ECO:0007669"/>
    <property type="project" value="UniProtKB-KW"/>
</dbReference>
<evidence type="ECO:0000256" key="3">
    <source>
        <dbReference type="ARBA" id="ARBA00004418"/>
    </source>
</evidence>
<feature type="binding site" evidence="16">
    <location>
        <position position="112"/>
    </location>
    <ligand>
        <name>substrate</name>
    </ligand>
</feature>
<evidence type="ECO:0000256" key="12">
    <source>
        <dbReference type="ARBA" id="ARBA00022825"/>
    </source>
</evidence>
<evidence type="ECO:0000256" key="17">
    <source>
        <dbReference type="SAM" id="MobiDB-lite"/>
    </source>
</evidence>
<dbReference type="Pfam" id="PF13365">
    <property type="entry name" value="Trypsin_2"/>
    <property type="match status" value="1"/>
</dbReference>
<dbReference type="SUPFAM" id="SSF50156">
    <property type="entry name" value="PDZ domain-like"/>
    <property type="match status" value="2"/>
</dbReference>
<comment type="caution">
    <text evidence="19">The sequence shown here is derived from an EMBL/GenBank/DDBJ whole genome shotgun (WGS) entry which is preliminary data.</text>
</comment>
<keyword evidence="9" id="KW-0677">Repeat</keyword>
<keyword evidence="12" id="KW-0720">Serine protease</keyword>
<feature type="binding site" evidence="16">
    <location>
        <begin position="216"/>
        <end position="218"/>
    </location>
    <ligand>
        <name>substrate</name>
    </ligand>
</feature>
<evidence type="ECO:0000256" key="15">
    <source>
        <dbReference type="PIRSR" id="PIRSR611782-1"/>
    </source>
</evidence>